<dbReference type="FunFam" id="2.60.40.10:FF:000342">
    <property type="entry name" value="Junctional adhesion molecule A"/>
    <property type="match status" value="1"/>
</dbReference>
<organism evidence="22 23">
    <name type="scientific">Alosa alosa</name>
    <name type="common">allis shad</name>
    <dbReference type="NCBI Taxonomy" id="278164"/>
    <lineage>
        <taxon>Eukaryota</taxon>
        <taxon>Metazoa</taxon>
        <taxon>Chordata</taxon>
        <taxon>Craniata</taxon>
        <taxon>Vertebrata</taxon>
        <taxon>Euteleostomi</taxon>
        <taxon>Actinopterygii</taxon>
        <taxon>Neopterygii</taxon>
        <taxon>Teleostei</taxon>
        <taxon>Clupei</taxon>
        <taxon>Clupeiformes</taxon>
        <taxon>Clupeoidei</taxon>
        <taxon>Clupeidae</taxon>
        <taxon>Alosa</taxon>
    </lineage>
</organism>
<keyword evidence="9 20" id="KW-0732">Signal</keyword>
<dbReference type="InterPro" id="IPR042456">
    <property type="entry name" value="F11R"/>
</dbReference>
<dbReference type="InterPro" id="IPR007110">
    <property type="entry name" value="Ig-like_dom"/>
</dbReference>
<dbReference type="GO" id="GO:0007155">
    <property type="term" value="P:cell adhesion"/>
    <property type="evidence" value="ECO:0007669"/>
    <property type="project" value="InterPro"/>
</dbReference>
<keyword evidence="10" id="KW-0677">Repeat</keyword>
<feature type="domain" description="Ig-like" evidence="21">
    <location>
        <begin position="121"/>
        <end position="217"/>
    </location>
</feature>
<proteinExistence type="inferred from homology"/>
<dbReference type="SUPFAM" id="SSF48726">
    <property type="entry name" value="Immunoglobulin"/>
    <property type="match status" value="2"/>
</dbReference>
<evidence type="ECO:0000256" key="13">
    <source>
        <dbReference type="ARBA" id="ARBA00023136"/>
    </source>
</evidence>
<comment type="subunit">
    <text evidence="18">Interacts with the ninth PDZ domain of MPDZ. Interacts with the first PDZ domain of PARD3. The association between PARD3 and PARD6B probably disrupts this interaction. Interacts with ITGAL (via I-domain). Interacts with CD151.</text>
</comment>
<sequence length="291" mass="32044">MIVFIFLGLLLHRADSQFTASTSTPLLKVGENEGADLKCTYSSDFNPNPRIEWSLRRTRGSSFVFFDGQPTKPYEGRVTQYTGGLRFNSVTRDDSGLYVCTVAGNAHSAEAKINLVVLVPPSVPVCLIPTSVRTSQQVILSCFDKDASPPATYKWFKNNEPLPEDPSKFAAYKNMTYKIDPNTGNLEFPAVAQADNGDYSCEASNEAGPPQRCTAVRMMSYDLNVGGIVAGVIFALLAVCVLVFGVWFAYRKGYIPKMSESKPKTVVYSQPAANYEDDEDGEFRQKSSFVV</sequence>
<feature type="transmembrane region" description="Helical" evidence="19">
    <location>
        <begin position="225"/>
        <end position="250"/>
    </location>
</feature>
<dbReference type="GO" id="GO:0005886">
    <property type="term" value="C:plasma membrane"/>
    <property type="evidence" value="ECO:0007669"/>
    <property type="project" value="UniProtKB-SubCell"/>
</dbReference>
<comment type="subcellular location">
    <subcellularLocation>
        <location evidence="2">Cell junction</location>
        <location evidence="2">Tight junction</location>
    </subcellularLocation>
    <subcellularLocation>
        <location evidence="1">Cell membrane</location>
        <topology evidence="1">Single-pass type I membrane protein</topology>
    </subcellularLocation>
</comment>
<dbReference type="Gene3D" id="2.60.40.10">
    <property type="entry name" value="Immunoglobulins"/>
    <property type="match status" value="2"/>
</dbReference>
<accession>A0AAV6H9W7</accession>
<evidence type="ECO:0000256" key="9">
    <source>
        <dbReference type="ARBA" id="ARBA00022729"/>
    </source>
</evidence>
<evidence type="ECO:0000256" key="16">
    <source>
        <dbReference type="ARBA" id="ARBA00023319"/>
    </source>
</evidence>
<name>A0AAV6H9W7_9TELE</name>
<evidence type="ECO:0000256" key="19">
    <source>
        <dbReference type="SAM" id="Phobius"/>
    </source>
</evidence>
<evidence type="ECO:0000256" key="12">
    <source>
        <dbReference type="ARBA" id="ARBA00022989"/>
    </source>
</evidence>
<evidence type="ECO:0000256" key="8">
    <source>
        <dbReference type="ARBA" id="ARBA00022692"/>
    </source>
</evidence>
<evidence type="ECO:0000256" key="17">
    <source>
        <dbReference type="ARBA" id="ARBA00030590"/>
    </source>
</evidence>
<evidence type="ECO:0000256" key="18">
    <source>
        <dbReference type="ARBA" id="ARBA00046718"/>
    </source>
</evidence>
<keyword evidence="7" id="KW-0597">Phosphoprotein</keyword>
<evidence type="ECO:0000256" key="1">
    <source>
        <dbReference type="ARBA" id="ARBA00004251"/>
    </source>
</evidence>
<dbReference type="GO" id="GO:0050892">
    <property type="term" value="P:intestinal absorption"/>
    <property type="evidence" value="ECO:0007669"/>
    <property type="project" value="TreeGrafter"/>
</dbReference>
<dbReference type="GO" id="GO:0090559">
    <property type="term" value="P:regulation of membrane permeability"/>
    <property type="evidence" value="ECO:0007669"/>
    <property type="project" value="TreeGrafter"/>
</dbReference>
<dbReference type="InterPro" id="IPR003598">
    <property type="entry name" value="Ig_sub2"/>
</dbReference>
<keyword evidence="15" id="KW-0325">Glycoprotein</keyword>
<evidence type="ECO:0000256" key="10">
    <source>
        <dbReference type="ARBA" id="ARBA00022737"/>
    </source>
</evidence>
<evidence type="ECO:0000256" key="14">
    <source>
        <dbReference type="ARBA" id="ARBA00023157"/>
    </source>
</evidence>
<evidence type="ECO:0000256" key="11">
    <source>
        <dbReference type="ARBA" id="ARBA00022949"/>
    </source>
</evidence>
<evidence type="ECO:0000256" key="6">
    <source>
        <dbReference type="ARBA" id="ARBA00022475"/>
    </source>
</evidence>
<keyword evidence="23" id="KW-1185">Reference proteome</keyword>
<keyword evidence="13 19" id="KW-0472">Membrane</keyword>
<feature type="domain" description="Ig-like" evidence="21">
    <location>
        <begin position="16"/>
        <end position="114"/>
    </location>
</feature>
<keyword evidence="16" id="KW-0393">Immunoglobulin domain</keyword>
<dbReference type="Pfam" id="PF13927">
    <property type="entry name" value="Ig_3"/>
    <property type="match status" value="1"/>
</dbReference>
<dbReference type="AlphaFoldDB" id="A0AAV6H9W7"/>
<keyword evidence="12 19" id="KW-1133">Transmembrane helix</keyword>
<dbReference type="EMBL" id="JADWDJ010000002">
    <property type="protein sequence ID" value="KAG5284088.1"/>
    <property type="molecule type" value="Genomic_DNA"/>
</dbReference>
<reference evidence="22" key="1">
    <citation type="submission" date="2020-10" db="EMBL/GenBank/DDBJ databases">
        <title>Chromosome-scale genome assembly of the Allis shad, Alosa alosa.</title>
        <authorList>
            <person name="Margot Z."/>
            <person name="Christophe K."/>
            <person name="Cabau C."/>
            <person name="Louis A."/>
            <person name="Berthelot C."/>
            <person name="Parey E."/>
            <person name="Roest Crollius H."/>
            <person name="Montfort J."/>
            <person name="Robinson-Rechavi M."/>
            <person name="Bucao C."/>
            <person name="Bouchez O."/>
            <person name="Gislard M."/>
            <person name="Lluch J."/>
            <person name="Milhes M."/>
            <person name="Lampietro C."/>
            <person name="Lopez Roques C."/>
            <person name="Donnadieu C."/>
            <person name="Braasch I."/>
            <person name="Desvignes T."/>
            <person name="Postlethwait J."/>
            <person name="Bobe J."/>
            <person name="Guiguen Y."/>
        </authorList>
    </citation>
    <scope>NUCLEOTIDE SEQUENCE</scope>
    <source>
        <strain evidence="22">M-15738</strain>
        <tissue evidence="22">Blood</tissue>
    </source>
</reference>
<comment type="similarity">
    <text evidence="3">Belongs to the immunoglobulin superfamily.</text>
</comment>
<protein>
    <recommendedName>
        <fullName evidence="4">Junctional adhesion molecule A</fullName>
    </recommendedName>
    <alternativeName>
        <fullName evidence="17">Junctional adhesion molecule 1</fullName>
    </alternativeName>
</protein>
<dbReference type="InterPro" id="IPR013783">
    <property type="entry name" value="Ig-like_fold"/>
</dbReference>
<dbReference type="GO" id="GO:0005923">
    <property type="term" value="C:bicellular tight junction"/>
    <property type="evidence" value="ECO:0007669"/>
    <property type="project" value="UniProtKB-SubCell"/>
</dbReference>
<feature type="chain" id="PRO_5044023166" description="Junctional adhesion molecule A" evidence="20">
    <location>
        <begin position="17"/>
        <end position="291"/>
    </location>
</feature>
<dbReference type="GO" id="GO:0090557">
    <property type="term" value="P:establishment of endothelial intestinal barrier"/>
    <property type="evidence" value="ECO:0007669"/>
    <property type="project" value="TreeGrafter"/>
</dbReference>
<keyword evidence="6" id="KW-1003">Cell membrane</keyword>
<dbReference type="PANTHER" id="PTHR45113:SF1">
    <property type="entry name" value="JUNCTIONAL ADHESION MOLECULE A"/>
    <property type="match status" value="1"/>
</dbReference>
<dbReference type="PANTHER" id="PTHR45113">
    <property type="entry name" value="JUNCTIONAL ADHESION MOLECULE A"/>
    <property type="match status" value="1"/>
</dbReference>
<dbReference type="InterPro" id="IPR013106">
    <property type="entry name" value="Ig_V-set"/>
</dbReference>
<feature type="signal peptide" evidence="20">
    <location>
        <begin position="1"/>
        <end position="16"/>
    </location>
</feature>
<dbReference type="InterPro" id="IPR003599">
    <property type="entry name" value="Ig_sub"/>
</dbReference>
<dbReference type="PROSITE" id="PS50835">
    <property type="entry name" value="IG_LIKE"/>
    <property type="match status" value="2"/>
</dbReference>
<dbReference type="Proteomes" id="UP000823561">
    <property type="component" value="Chromosome 2"/>
</dbReference>
<dbReference type="SMART" id="SM00409">
    <property type="entry name" value="IG"/>
    <property type="match status" value="2"/>
</dbReference>
<evidence type="ECO:0000256" key="5">
    <source>
        <dbReference type="ARBA" id="ARBA00022427"/>
    </source>
</evidence>
<dbReference type="Pfam" id="PF07686">
    <property type="entry name" value="V-set"/>
    <property type="match status" value="1"/>
</dbReference>
<evidence type="ECO:0000313" key="22">
    <source>
        <dbReference type="EMBL" id="KAG5284088.1"/>
    </source>
</evidence>
<evidence type="ECO:0000313" key="23">
    <source>
        <dbReference type="Proteomes" id="UP000823561"/>
    </source>
</evidence>
<dbReference type="SMART" id="SM00408">
    <property type="entry name" value="IGc2"/>
    <property type="match status" value="2"/>
</dbReference>
<evidence type="ECO:0000256" key="2">
    <source>
        <dbReference type="ARBA" id="ARBA00004435"/>
    </source>
</evidence>
<evidence type="ECO:0000256" key="4">
    <source>
        <dbReference type="ARBA" id="ARBA00016608"/>
    </source>
</evidence>
<evidence type="ECO:0000256" key="15">
    <source>
        <dbReference type="ARBA" id="ARBA00023180"/>
    </source>
</evidence>
<comment type="caution">
    <text evidence="22">The sequence shown here is derived from an EMBL/GenBank/DDBJ whole genome shotgun (WGS) entry which is preliminary data.</text>
</comment>
<keyword evidence="11" id="KW-0965">Cell junction</keyword>
<keyword evidence="5" id="KW-0796">Tight junction</keyword>
<keyword evidence="8 19" id="KW-0812">Transmembrane</keyword>
<dbReference type="InterPro" id="IPR036179">
    <property type="entry name" value="Ig-like_dom_sf"/>
</dbReference>
<keyword evidence="14" id="KW-1015">Disulfide bond</keyword>
<evidence type="ECO:0000256" key="20">
    <source>
        <dbReference type="SAM" id="SignalP"/>
    </source>
</evidence>
<evidence type="ECO:0000256" key="3">
    <source>
        <dbReference type="ARBA" id="ARBA00008637"/>
    </source>
</evidence>
<evidence type="ECO:0000256" key="7">
    <source>
        <dbReference type="ARBA" id="ARBA00022553"/>
    </source>
</evidence>
<gene>
    <name evidence="22" type="ORF">AALO_G00022830</name>
</gene>
<evidence type="ECO:0000259" key="21">
    <source>
        <dbReference type="PROSITE" id="PS50835"/>
    </source>
</evidence>